<dbReference type="Proteomes" id="UP000708208">
    <property type="component" value="Unassembled WGS sequence"/>
</dbReference>
<comment type="caution">
    <text evidence="1">The sequence shown here is derived from an EMBL/GenBank/DDBJ whole genome shotgun (WGS) entry which is preliminary data.</text>
</comment>
<protein>
    <submittedName>
        <fullName evidence="1">Uncharacterized protein</fullName>
    </submittedName>
</protein>
<gene>
    <name evidence="1" type="ORF">AFUS01_LOCUS6891</name>
</gene>
<dbReference type="OrthoDB" id="6119243at2759"/>
<dbReference type="AlphaFoldDB" id="A0A8J2JGB0"/>
<reference evidence="1" key="1">
    <citation type="submission" date="2021-06" db="EMBL/GenBank/DDBJ databases">
        <authorList>
            <person name="Hodson N. C."/>
            <person name="Mongue J. A."/>
            <person name="Jaron S. K."/>
        </authorList>
    </citation>
    <scope>NUCLEOTIDE SEQUENCE</scope>
</reference>
<feature type="non-terminal residue" evidence="1">
    <location>
        <position position="1"/>
    </location>
</feature>
<evidence type="ECO:0000313" key="1">
    <source>
        <dbReference type="EMBL" id="CAG7717432.1"/>
    </source>
</evidence>
<proteinExistence type="predicted"/>
<sequence length="33" mass="3963">MPHLKKQLDDYMKRFPKVKIVRAPTRVGLIRAR</sequence>
<keyword evidence="2" id="KW-1185">Reference proteome</keyword>
<accession>A0A8J2JGB0</accession>
<name>A0A8J2JGB0_9HEXA</name>
<dbReference type="EMBL" id="CAJVCH010045794">
    <property type="protein sequence ID" value="CAG7717432.1"/>
    <property type="molecule type" value="Genomic_DNA"/>
</dbReference>
<evidence type="ECO:0000313" key="2">
    <source>
        <dbReference type="Proteomes" id="UP000708208"/>
    </source>
</evidence>
<organism evidence="1 2">
    <name type="scientific">Allacma fusca</name>
    <dbReference type="NCBI Taxonomy" id="39272"/>
    <lineage>
        <taxon>Eukaryota</taxon>
        <taxon>Metazoa</taxon>
        <taxon>Ecdysozoa</taxon>
        <taxon>Arthropoda</taxon>
        <taxon>Hexapoda</taxon>
        <taxon>Collembola</taxon>
        <taxon>Symphypleona</taxon>
        <taxon>Sminthuridae</taxon>
        <taxon>Allacma</taxon>
    </lineage>
</organism>